<organism evidence="1 2">
    <name type="scientific">Rhynchophorus ferrugineus</name>
    <name type="common">Red palm weevil</name>
    <name type="synonym">Curculio ferrugineus</name>
    <dbReference type="NCBI Taxonomy" id="354439"/>
    <lineage>
        <taxon>Eukaryota</taxon>
        <taxon>Metazoa</taxon>
        <taxon>Ecdysozoa</taxon>
        <taxon>Arthropoda</taxon>
        <taxon>Hexapoda</taxon>
        <taxon>Insecta</taxon>
        <taxon>Pterygota</taxon>
        <taxon>Neoptera</taxon>
        <taxon>Endopterygota</taxon>
        <taxon>Coleoptera</taxon>
        <taxon>Polyphaga</taxon>
        <taxon>Cucujiformia</taxon>
        <taxon>Curculionidae</taxon>
        <taxon>Dryophthorinae</taxon>
        <taxon>Rhynchophorus</taxon>
    </lineage>
</organism>
<dbReference type="Proteomes" id="UP000625711">
    <property type="component" value="Unassembled WGS sequence"/>
</dbReference>
<keyword evidence="2" id="KW-1185">Reference proteome</keyword>
<dbReference type="OrthoDB" id="6733327at2759"/>
<protein>
    <submittedName>
        <fullName evidence="1">Uncharacterized protein</fullName>
    </submittedName>
</protein>
<evidence type="ECO:0000313" key="2">
    <source>
        <dbReference type="Proteomes" id="UP000625711"/>
    </source>
</evidence>
<dbReference type="EMBL" id="JAACXV010000399">
    <property type="protein sequence ID" value="KAF7278491.1"/>
    <property type="molecule type" value="Genomic_DNA"/>
</dbReference>
<accession>A0A834ME82</accession>
<comment type="caution">
    <text evidence="1">The sequence shown here is derived from an EMBL/GenBank/DDBJ whole genome shotgun (WGS) entry which is preliminary data.</text>
</comment>
<dbReference type="AlphaFoldDB" id="A0A834ME82"/>
<proteinExistence type="predicted"/>
<sequence length="128" mass="14885">MDETWDQHVSPLMMGVSMSEMHQGHSMGNMHGDLRHQDMMAHQTHQDHPLENLGDNSDDLRGHTMGHQDGNSMGQDYYGHQRFNFTSKLPINSLLKLANFWLIKEEVTSFWQNLDTNEARKHLRNTEV</sequence>
<evidence type="ECO:0000313" key="1">
    <source>
        <dbReference type="EMBL" id="KAF7278491.1"/>
    </source>
</evidence>
<name>A0A834ME82_RHYFE</name>
<reference evidence="1" key="1">
    <citation type="submission" date="2020-08" db="EMBL/GenBank/DDBJ databases">
        <title>Genome sequencing and assembly of the red palm weevil Rhynchophorus ferrugineus.</title>
        <authorList>
            <person name="Dias G.B."/>
            <person name="Bergman C.M."/>
            <person name="Manee M."/>
        </authorList>
    </citation>
    <scope>NUCLEOTIDE SEQUENCE</scope>
    <source>
        <strain evidence="1">AA-2017</strain>
        <tissue evidence="1">Whole larva</tissue>
    </source>
</reference>
<gene>
    <name evidence="1" type="ORF">GWI33_008392</name>
</gene>